<reference evidence="2 3" key="1">
    <citation type="submission" date="2020-08" db="EMBL/GenBank/DDBJ databases">
        <title>A Genomic Blueprint of the Chicken Gut Microbiome.</title>
        <authorList>
            <person name="Gilroy R."/>
            <person name="Ravi A."/>
            <person name="Getino M."/>
            <person name="Pursley I."/>
            <person name="Horton D.L."/>
            <person name="Alikhan N.-F."/>
            <person name="Baker D."/>
            <person name="Gharbi K."/>
            <person name="Hall N."/>
            <person name="Watson M."/>
            <person name="Adriaenssens E.M."/>
            <person name="Foster-Nyarko E."/>
            <person name="Jarju S."/>
            <person name="Secka A."/>
            <person name="Antonio M."/>
            <person name="Oren A."/>
            <person name="Chaudhuri R."/>
            <person name="La Ragione R.M."/>
            <person name="Hildebrand F."/>
            <person name="Pallen M.J."/>
        </authorList>
    </citation>
    <scope>NUCLEOTIDE SEQUENCE [LARGE SCALE GENOMIC DNA]</scope>
    <source>
        <strain evidence="2 3">N37</strain>
    </source>
</reference>
<organism evidence="2 3">
    <name type="scientific">Clostridium faecium</name>
    <dbReference type="NCBI Taxonomy" id="2762223"/>
    <lineage>
        <taxon>Bacteria</taxon>
        <taxon>Bacillati</taxon>
        <taxon>Bacillota</taxon>
        <taxon>Clostridia</taxon>
        <taxon>Eubacteriales</taxon>
        <taxon>Clostridiaceae</taxon>
        <taxon>Clostridium</taxon>
    </lineage>
</organism>
<accession>A0ABR8YRY1</accession>
<dbReference type="EMBL" id="JACSQB010000054">
    <property type="protein sequence ID" value="MBD8047001.1"/>
    <property type="molecule type" value="Genomic_DNA"/>
</dbReference>
<keyword evidence="1" id="KW-0812">Transmembrane</keyword>
<keyword evidence="1" id="KW-1133">Transmembrane helix</keyword>
<dbReference type="RefSeq" id="WP_191739976.1">
    <property type="nucleotide sequence ID" value="NZ_JACSQB010000054.1"/>
</dbReference>
<name>A0ABR8YRY1_9CLOT</name>
<feature type="transmembrane region" description="Helical" evidence="1">
    <location>
        <begin position="6"/>
        <end position="23"/>
    </location>
</feature>
<sequence length="45" mass="5019">MKEKILKYGILIGSVFFIVLGSMRGEYRTVLKKAINICLECIGIG</sequence>
<evidence type="ECO:0000256" key="1">
    <source>
        <dbReference type="SAM" id="Phobius"/>
    </source>
</evidence>
<keyword evidence="1" id="KW-0472">Membrane</keyword>
<dbReference type="NCBIfam" id="NF040920">
    <property type="entry name" value="CD1871A_fam"/>
    <property type="match status" value="1"/>
</dbReference>
<keyword evidence="3" id="KW-1185">Reference proteome</keyword>
<dbReference type="Proteomes" id="UP000627166">
    <property type="component" value="Unassembled WGS sequence"/>
</dbReference>
<evidence type="ECO:0000313" key="3">
    <source>
        <dbReference type="Proteomes" id="UP000627166"/>
    </source>
</evidence>
<dbReference type="InterPro" id="IPR047708">
    <property type="entry name" value="CD1871A-like"/>
</dbReference>
<proteinExistence type="predicted"/>
<evidence type="ECO:0000313" key="2">
    <source>
        <dbReference type="EMBL" id="MBD8047001.1"/>
    </source>
</evidence>
<gene>
    <name evidence="2" type="ORF">H9637_08105</name>
</gene>
<comment type="caution">
    <text evidence="2">The sequence shown here is derived from an EMBL/GenBank/DDBJ whole genome shotgun (WGS) entry which is preliminary data.</text>
</comment>
<protein>
    <submittedName>
        <fullName evidence="2">Thioredoxin</fullName>
    </submittedName>
</protein>